<dbReference type="PANTHER" id="PTHR43585">
    <property type="entry name" value="FUMIPYRROLE BIOSYNTHESIS PROTEIN C"/>
    <property type="match status" value="1"/>
</dbReference>
<dbReference type="Gene3D" id="3.30.470.20">
    <property type="entry name" value="ATP-grasp fold, B domain"/>
    <property type="match status" value="1"/>
</dbReference>
<evidence type="ECO:0000256" key="3">
    <source>
        <dbReference type="ARBA" id="ARBA00022840"/>
    </source>
</evidence>
<keyword evidence="2 4" id="KW-0547">Nucleotide-binding</keyword>
<dbReference type="PROSITE" id="PS50975">
    <property type="entry name" value="ATP_GRASP"/>
    <property type="match status" value="1"/>
</dbReference>
<keyword evidence="7" id="KW-1185">Reference proteome</keyword>
<dbReference type="RefSeq" id="WP_285884877.1">
    <property type="nucleotide sequence ID" value="NZ_JARFYN010000124.1"/>
</dbReference>
<evidence type="ECO:0000313" key="6">
    <source>
        <dbReference type="EMBL" id="MDL2410871.1"/>
    </source>
</evidence>
<reference evidence="6" key="1">
    <citation type="submission" date="2023-06" db="EMBL/GenBank/DDBJ databases">
        <title>Phylogenetic Diversity of Rhizobium strains.</title>
        <authorList>
            <person name="Moura F.T."/>
            <person name="Helene L.C.F."/>
            <person name="Hungria M."/>
        </authorList>
    </citation>
    <scope>NUCLEOTIDE SEQUENCE</scope>
    <source>
        <strain evidence="6">CCGE524</strain>
    </source>
</reference>
<dbReference type="Gene3D" id="3.40.50.20">
    <property type="match status" value="1"/>
</dbReference>
<organism evidence="6 7">
    <name type="scientific">Rhizobium calliandrae</name>
    <dbReference type="NCBI Taxonomy" id="1312182"/>
    <lineage>
        <taxon>Bacteria</taxon>
        <taxon>Pseudomonadati</taxon>
        <taxon>Pseudomonadota</taxon>
        <taxon>Alphaproteobacteria</taxon>
        <taxon>Hyphomicrobiales</taxon>
        <taxon>Rhizobiaceae</taxon>
        <taxon>Rhizobium/Agrobacterium group</taxon>
        <taxon>Rhizobium</taxon>
    </lineage>
</organism>
<gene>
    <name evidence="6" type="ORF">PY650_36165</name>
</gene>
<accession>A0ABT7KQF2</accession>
<evidence type="ECO:0000256" key="4">
    <source>
        <dbReference type="PROSITE-ProRule" id="PRU00409"/>
    </source>
</evidence>
<evidence type="ECO:0000256" key="2">
    <source>
        <dbReference type="ARBA" id="ARBA00022741"/>
    </source>
</evidence>
<dbReference type="PROSITE" id="PS00867">
    <property type="entry name" value="CPSASE_2"/>
    <property type="match status" value="1"/>
</dbReference>
<feature type="domain" description="ATP-grasp" evidence="5">
    <location>
        <begin position="119"/>
        <end position="311"/>
    </location>
</feature>
<dbReference type="InterPro" id="IPR011761">
    <property type="entry name" value="ATP-grasp"/>
</dbReference>
<dbReference type="Pfam" id="PF18603">
    <property type="entry name" value="LAL_C2"/>
    <property type="match status" value="1"/>
</dbReference>
<dbReference type="EMBL" id="JARFYN010000124">
    <property type="protein sequence ID" value="MDL2410871.1"/>
    <property type="molecule type" value="Genomic_DNA"/>
</dbReference>
<dbReference type="InterPro" id="IPR052032">
    <property type="entry name" value="ATP-dep_AA_Ligase"/>
</dbReference>
<protein>
    <submittedName>
        <fullName evidence="6">Acetyl-CoA carboxylase biotin carboxylase subunit family protein</fullName>
    </submittedName>
</protein>
<keyword evidence="3 4" id="KW-0067">ATP-binding</keyword>
<dbReference type="SUPFAM" id="SSF56059">
    <property type="entry name" value="Glutathione synthetase ATP-binding domain-like"/>
    <property type="match status" value="1"/>
</dbReference>
<dbReference type="InterPro" id="IPR040570">
    <property type="entry name" value="LAL_C2"/>
</dbReference>
<evidence type="ECO:0000259" key="5">
    <source>
        <dbReference type="PROSITE" id="PS50975"/>
    </source>
</evidence>
<comment type="caution">
    <text evidence="6">The sequence shown here is derived from an EMBL/GenBank/DDBJ whole genome shotgun (WGS) entry which is preliminary data.</text>
</comment>
<keyword evidence="1" id="KW-0436">Ligase</keyword>
<dbReference type="PANTHER" id="PTHR43585:SF2">
    <property type="entry name" value="ATP-GRASP ENZYME FSQD"/>
    <property type="match status" value="1"/>
</dbReference>
<dbReference type="InterPro" id="IPR005479">
    <property type="entry name" value="CPAse_ATP-bd"/>
</dbReference>
<dbReference type="Proteomes" id="UP001172630">
    <property type="component" value="Unassembled WGS sequence"/>
</dbReference>
<sequence>MGRRVLIFIEGYQRGNGLLYAQAAQRLGLHPITLSTDPRQYSYLAEEGLEAIRVDTHNLDALIHECSRLAATYDIAGITGFTTLDERTYAMVGKLCRHFDLAGPDPAAIERCCDKFTQRQLLAEAGVPVPAYRMAVNANDVESSAAEIGLPVVLKPAEGHGCMGVRLCRNMDELAEHTAYLFHREHMWQSLSKVLVEEFAQGDFYCAEIMGNEVVGILGTVFGQLPHFVFQQTTIPAHLTDGEHEHLTELSSRCLRALGLGWGPSNIEFRWTKRGPVVIEVNPRLAGAPDPQLVKLAYGVDFVTEHIKLLIGDDANLHRQHSQTSAVRYLVPNREGTLDWIVGDGQAAAIPGVAEVKLFVEAKTPIVKYGDYRDCIGHVVAASPNLAQTEAILQRAVDLIQWAITPFPALGD</sequence>
<dbReference type="Gene3D" id="3.30.1490.20">
    <property type="entry name" value="ATP-grasp fold, A domain"/>
    <property type="match status" value="1"/>
</dbReference>
<dbReference type="Pfam" id="PF13535">
    <property type="entry name" value="ATP-grasp_4"/>
    <property type="match status" value="1"/>
</dbReference>
<proteinExistence type="predicted"/>
<evidence type="ECO:0000256" key="1">
    <source>
        <dbReference type="ARBA" id="ARBA00022598"/>
    </source>
</evidence>
<name>A0ABT7KQF2_9HYPH</name>
<dbReference type="InterPro" id="IPR013815">
    <property type="entry name" value="ATP_grasp_subdomain_1"/>
</dbReference>
<evidence type="ECO:0000313" key="7">
    <source>
        <dbReference type="Proteomes" id="UP001172630"/>
    </source>
</evidence>